<feature type="compositionally biased region" description="Pro residues" evidence="11">
    <location>
        <begin position="575"/>
        <end position="587"/>
    </location>
</feature>
<evidence type="ECO:0000256" key="4">
    <source>
        <dbReference type="ARBA" id="ARBA00022771"/>
    </source>
</evidence>
<evidence type="ECO:0000256" key="8">
    <source>
        <dbReference type="ARBA" id="ARBA00023242"/>
    </source>
</evidence>
<keyword evidence="4 9" id="KW-0863">Zinc-finger</keyword>
<feature type="DNA-binding region" description="Homeobox" evidence="10">
    <location>
        <begin position="94"/>
        <end position="156"/>
    </location>
</feature>
<dbReference type="InterPro" id="IPR050888">
    <property type="entry name" value="ZnF_C2H2-type_TF"/>
</dbReference>
<evidence type="ECO:0000256" key="9">
    <source>
        <dbReference type="PROSITE-ProRule" id="PRU00042"/>
    </source>
</evidence>
<comment type="subcellular location">
    <subcellularLocation>
        <location evidence="1 10">Nucleus</location>
    </subcellularLocation>
</comment>
<feature type="region of interest" description="Disordered" evidence="11">
    <location>
        <begin position="242"/>
        <end position="292"/>
    </location>
</feature>
<keyword evidence="15" id="KW-1185">Reference proteome</keyword>
<evidence type="ECO:0000313" key="14">
    <source>
        <dbReference type="EMBL" id="KAF2115581.1"/>
    </source>
</evidence>
<dbReference type="OrthoDB" id="5399138at2759"/>
<feature type="compositionally biased region" description="Polar residues" evidence="11">
    <location>
        <begin position="61"/>
        <end position="82"/>
    </location>
</feature>
<accession>A0A6A5ZAV6</accession>
<evidence type="ECO:0000256" key="1">
    <source>
        <dbReference type="ARBA" id="ARBA00004123"/>
    </source>
</evidence>
<feature type="region of interest" description="Disordered" evidence="11">
    <location>
        <begin position="155"/>
        <end position="200"/>
    </location>
</feature>
<dbReference type="InterPro" id="IPR009057">
    <property type="entry name" value="Homeodomain-like_sf"/>
</dbReference>
<dbReference type="PROSITE" id="PS50157">
    <property type="entry name" value="ZINC_FINGER_C2H2_2"/>
    <property type="match status" value="2"/>
</dbReference>
<dbReference type="CDD" id="cd00086">
    <property type="entry name" value="homeodomain"/>
    <property type="match status" value="1"/>
</dbReference>
<organism evidence="14 15">
    <name type="scientific">Lophiotrema nucula</name>
    <dbReference type="NCBI Taxonomy" id="690887"/>
    <lineage>
        <taxon>Eukaryota</taxon>
        <taxon>Fungi</taxon>
        <taxon>Dikarya</taxon>
        <taxon>Ascomycota</taxon>
        <taxon>Pezizomycotina</taxon>
        <taxon>Dothideomycetes</taxon>
        <taxon>Pleosporomycetidae</taxon>
        <taxon>Pleosporales</taxon>
        <taxon>Lophiotremataceae</taxon>
        <taxon>Lophiotrema</taxon>
    </lineage>
</organism>
<feature type="compositionally biased region" description="Low complexity" evidence="11">
    <location>
        <begin position="252"/>
        <end position="268"/>
    </location>
</feature>
<dbReference type="PANTHER" id="PTHR24406">
    <property type="entry name" value="TRANSCRIPTIONAL REPRESSOR CTCFL-RELATED"/>
    <property type="match status" value="1"/>
</dbReference>
<feature type="compositionally biased region" description="Basic and acidic residues" evidence="11">
    <location>
        <begin position="101"/>
        <end position="120"/>
    </location>
</feature>
<dbReference type="GO" id="GO:0003677">
    <property type="term" value="F:DNA binding"/>
    <property type="evidence" value="ECO:0007669"/>
    <property type="project" value="UniProtKB-UniRule"/>
</dbReference>
<dbReference type="InterPro" id="IPR008422">
    <property type="entry name" value="KN_HD"/>
</dbReference>
<feature type="region of interest" description="Disordered" evidence="11">
    <location>
        <begin position="547"/>
        <end position="595"/>
    </location>
</feature>
<evidence type="ECO:0000256" key="6">
    <source>
        <dbReference type="ARBA" id="ARBA00023125"/>
    </source>
</evidence>
<dbReference type="PROSITE" id="PS00028">
    <property type="entry name" value="ZINC_FINGER_C2H2_1"/>
    <property type="match status" value="2"/>
</dbReference>
<evidence type="ECO:0000256" key="3">
    <source>
        <dbReference type="ARBA" id="ARBA00022737"/>
    </source>
</evidence>
<evidence type="ECO:0008006" key="16">
    <source>
        <dbReference type="Google" id="ProtNLM"/>
    </source>
</evidence>
<keyword evidence="3" id="KW-0677">Repeat</keyword>
<feature type="domain" description="Homeobox" evidence="12">
    <location>
        <begin position="92"/>
        <end position="155"/>
    </location>
</feature>
<dbReference type="InterPro" id="IPR001356">
    <property type="entry name" value="HD"/>
</dbReference>
<name>A0A6A5ZAV6_9PLEO</name>
<evidence type="ECO:0000256" key="7">
    <source>
        <dbReference type="ARBA" id="ARBA00023155"/>
    </source>
</evidence>
<dbReference type="Gene3D" id="1.10.10.60">
    <property type="entry name" value="Homeodomain-like"/>
    <property type="match status" value="1"/>
</dbReference>
<dbReference type="Gene3D" id="3.30.160.60">
    <property type="entry name" value="Classic Zinc Finger"/>
    <property type="match status" value="1"/>
</dbReference>
<feature type="compositionally biased region" description="Basic residues" evidence="11">
    <location>
        <begin position="275"/>
        <end position="284"/>
    </location>
</feature>
<dbReference type="InterPro" id="IPR013087">
    <property type="entry name" value="Znf_C2H2_type"/>
</dbReference>
<dbReference type="SMART" id="SM00389">
    <property type="entry name" value="HOX"/>
    <property type="match status" value="1"/>
</dbReference>
<dbReference type="GO" id="GO:0005634">
    <property type="term" value="C:nucleus"/>
    <property type="evidence" value="ECO:0007669"/>
    <property type="project" value="UniProtKB-SubCell"/>
</dbReference>
<proteinExistence type="predicted"/>
<dbReference type="GO" id="GO:0008270">
    <property type="term" value="F:zinc ion binding"/>
    <property type="evidence" value="ECO:0007669"/>
    <property type="project" value="UniProtKB-KW"/>
</dbReference>
<keyword evidence="6 10" id="KW-0238">DNA-binding</keyword>
<protein>
    <recommendedName>
        <fullName evidence="16">Homeobox domain-containing protein</fullName>
    </recommendedName>
</protein>
<dbReference type="SUPFAM" id="SSF46689">
    <property type="entry name" value="Homeodomain-like"/>
    <property type="match status" value="1"/>
</dbReference>
<dbReference type="PROSITE" id="PS50071">
    <property type="entry name" value="HOMEOBOX_2"/>
    <property type="match status" value="1"/>
</dbReference>
<keyword evidence="5" id="KW-0862">Zinc</keyword>
<keyword evidence="2" id="KW-0479">Metal-binding</keyword>
<evidence type="ECO:0000256" key="5">
    <source>
        <dbReference type="ARBA" id="ARBA00022833"/>
    </source>
</evidence>
<evidence type="ECO:0000256" key="10">
    <source>
        <dbReference type="PROSITE-ProRule" id="PRU00108"/>
    </source>
</evidence>
<keyword evidence="8 10" id="KW-0539">Nucleus</keyword>
<keyword evidence="7 10" id="KW-0371">Homeobox</keyword>
<dbReference type="EMBL" id="ML977323">
    <property type="protein sequence ID" value="KAF2115581.1"/>
    <property type="molecule type" value="Genomic_DNA"/>
</dbReference>
<feature type="domain" description="C2H2-type" evidence="13">
    <location>
        <begin position="484"/>
        <end position="512"/>
    </location>
</feature>
<sequence length="760" mass="83865">MFSHQAAPLSDQAFAGTEIWLPTDDATLSMTGIPTMGDAWSDFSIDQSLIPGAWEAPLHLDSQTPYSGYQPTQDLTSITQHPQGDDGGDSSDNGRKKRRRIPLDTKKILDDSFEHHKDDPYAPVDEIKALSSRTGLSVKQVRTYFANARARRLPPASVPKNDIRIVTRSKSKSNAKPRSTSSKPTPIEIPGSRGGEQQDPMQRFLSISPEDEGVSEEAVRQAAEALSPEYPLLSPITLRRHSSKTDAMSIDSGLSSNSGGESSGSQASVDSVNSRGRRRGRKRQREPNKETVYSLARKPVDSHKKFQCTFCSKDFAQKYDWKRHEESVHFPQQEWICMPDGATYTTSDGVERCAFCDLESTCDSHLSTHNHTACATAPRSQRTFLRKDKLIQHLIQVHRYGHLSKSIQTWCRPIERTVVMVCGLCCAFLPDWSARADHLAAHFNDGITMQFWLLGPGGITPVPDGLQDTFSDLFKVHSTDDGKYACHMCSDRFASTSCTVAHKRQEHKSYSNVDRTLMLNAEGECTRSKVFQNVLINRLAKDIFGNKSHSHGADGSYPAEETSVEHGPSLNNIRPPTPIVPSAPPGPTTNVITPSNNIVASSSQSLVPRPQADWSGFYRTSPPSPQSRVFLKNVQLEKIRQSRSGLSNVSTPTMGVLHTMEQLPATHSMELVEPSLDSMNTSTQQRANSDLGEVHRFDGLVANFNAPRNLHNKRFSRLVDNVGEDSISGTPQHPPVIFGRLGANTELSSVSQGQGVTRAE</sequence>
<evidence type="ECO:0000259" key="12">
    <source>
        <dbReference type="PROSITE" id="PS50071"/>
    </source>
</evidence>
<dbReference type="AlphaFoldDB" id="A0A6A5ZAV6"/>
<dbReference type="Proteomes" id="UP000799770">
    <property type="component" value="Unassembled WGS sequence"/>
</dbReference>
<feature type="region of interest" description="Disordered" evidence="11">
    <location>
        <begin position="61"/>
        <end position="120"/>
    </location>
</feature>
<feature type="domain" description="C2H2-type" evidence="13">
    <location>
        <begin position="306"/>
        <end position="334"/>
    </location>
</feature>
<gene>
    <name evidence="14" type="ORF">BDV96DRAFT_646570</name>
</gene>
<dbReference type="Pfam" id="PF05920">
    <property type="entry name" value="Homeobox_KN"/>
    <property type="match status" value="1"/>
</dbReference>
<dbReference type="SMART" id="SM00355">
    <property type="entry name" value="ZnF_C2H2"/>
    <property type="match status" value="3"/>
</dbReference>
<evidence type="ECO:0000313" key="15">
    <source>
        <dbReference type="Proteomes" id="UP000799770"/>
    </source>
</evidence>
<dbReference type="GO" id="GO:0006355">
    <property type="term" value="P:regulation of DNA-templated transcription"/>
    <property type="evidence" value="ECO:0007669"/>
    <property type="project" value="InterPro"/>
</dbReference>
<evidence type="ECO:0000259" key="13">
    <source>
        <dbReference type="PROSITE" id="PS50157"/>
    </source>
</evidence>
<reference evidence="14" key="1">
    <citation type="journal article" date="2020" name="Stud. Mycol.">
        <title>101 Dothideomycetes genomes: a test case for predicting lifestyles and emergence of pathogens.</title>
        <authorList>
            <person name="Haridas S."/>
            <person name="Albert R."/>
            <person name="Binder M."/>
            <person name="Bloem J."/>
            <person name="Labutti K."/>
            <person name="Salamov A."/>
            <person name="Andreopoulos B."/>
            <person name="Baker S."/>
            <person name="Barry K."/>
            <person name="Bills G."/>
            <person name="Bluhm B."/>
            <person name="Cannon C."/>
            <person name="Castanera R."/>
            <person name="Culley D."/>
            <person name="Daum C."/>
            <person name="Ezra D."/>
            <person name="Gonzalez J."/>
            <person name="Henrissat B."/>
            <person name="Kuo A."/>
            <person name="Liang C."/>
            <person name="Lipzen A."/>
            <person name="Lutzoni F."/>
            <person name="Magnuson J."/>
            <person name="Mondo S."/>
            <person name="Nolan M."/>
            <person name="Ohm R."/>
            <person name="Pangilinan J."/>
            <person name="Park H.-J."/>
            <person name="Ramirez L."/>
            <person name="Alfaro M."/>
            <person name="Sun H."/>
            <person name="Tritt A."/>
            <person name="Yoshinaga Y."/>
            <person name="Zwiers L.-H."/>
            <person name="Turgeon B."/>
            <person name="Goodwin S."/>
            <person name="Spatafora J."/>
            <person name="Crous P."/>
            <person name="Grigoriev I."/>
        </authorList>
    </citation>
    <scope>NUCLEOTIDE SEQUENCE</scope>
    <source>
        <strain evidence="14">CBS 627.86</strain>
    </source>
</reference>
<evidence type="ECO:0000256" key="2">
    <source>
        <dbReference type="ARBA" id="ARBA00022723"/>
    </source>
</evidence>
<evidence type="ECO:0000256" key="11">
    <source>
        <dbReference type="SAM" id="MobiDB-lite"/>
    </source>
</evidence>